<name>A0A6H5GCP6_9HEMI</name>
<sequence length="415" mass="47327">MVRECFHHEMVILMMIMMLMVIMKRTTTMMMIMFIDDRFENGGRFQIQIVKHKSHSFHKQEWLRGSHRIKTTVDNSADVRTAVGTIGVRCPSSMRRRRKRRKGRRLRTTLLLPPLPPTAIHYLLLPPITYYGHLHIKTIHDQTNVEEVVMEMGRKTTSTVSFILSSPRTASLLHAGMSICRSLLRSFRVVVEPGCWTPQTTASLSSKIHRNIIHGMPSEQSNLLGSTPTPPRPITAMNFLNHCLNLRYMLSVPSEVSSMGFGDSVMSSRLPVRSSCLRDPLGWDDMMTDLPFHCDTRKIQRHQPPWERVNVNTKGTATFLRLSANTFEQDRLGSTGDARRLRGLRQLEAARCLSAWARMIDLTLTFQYASPSIVRLTFSTVGWHIVADELNKFAGGDLSSSTRLDTDSRPLQVRQ</sequence>
<dbReference type="AlphaFoldDB" id="A0A6H5GCP6"/>
<gene>
    <name evidence="1" type="ORF">NTEN_LOCUS6399</name>
</gene>
<dbReference type="EMBL" id="CADCXU010009667">
    <property type="protein sequence ID" value="CAB0000612.1"/>
    <property type="molecule type" value="Genomic_DNA"/>
</dbReference>
<evidence type="ECO:0000313" key="2">
    <source>
        <dbReference type="Proteomes" id="UP000479000"/>
    </source>
</evidence>
<keyword evidence="2" id="KW-1185">Reference proteome</keyword>
<reference evidence="1 2" key="1">
    <citation type="submission" date="2020-02" db="EMBL/GenBank/DDBJ databases">
        <authorList>
            <person name="Ferguson B K."/>
        </authorList>
    </citation>
    <scope>NUCLEOTIDE SEQUENCE [LARGE SCALE GENOMIC DNA]</scope>
</reference>
<accession>A0A6H5GCP6</accession>
<evidence type="ECO:0000313" key="1">
    <source>
        <dbReference type="EMBL" id="CAB0000612.1"/>
    </source>
</evidence>
<protein>
    <submittedName>
        <fullName evidence="1">Uncharacterized protein</fullName>
    </submittedName>
</protein>
<proteinExistence type="predicted"/>
<dbReference type="Proteomes" id="UP000479000">
    <property type="component" value="Unassembled WGS sequence"/>
</dbReference>
<organism evidence="1 2">
    <name type="scientific">Nesidiocoris tenuis</name>
    <dbReference type="NCBI Taxonomy" id="355587"/>
    <lineage>
        <taxon>Eukaryota</taxon>
        <taxon>Metazoa</taxon>
        <taxon>Ecdysozoa</taxon>
        <taxon>Arthropoda</taxon>
        <taxon>Hexapoda</taxon>
        <taxon>Insecta</taxon>
        <taxon>Pterygota</taxon>
        <taxon>Neoptera</taxon>
        <taxon>Paraneoptera</taxon>
        <taxon>Hemiptera</taxon>
        <taxon>Heteroptera</taxon>
        <taxon>Panheteroptera</taxon>
        <taxon>Cimicomorpha</taxon>
        <taxon>Miridae</taxon>
        <taxon>Dicyphina</taxon>
        <taxon>Nesidiocoris</taxon>
    </lineage>
</organism>